<dbReference type="GO" id="GO:0016020">
    <property type="term" value="C:membrane"/>
    <property type="evidence" value="ECO:0007669"/>
    <property type="project" value="UniProtKB-SubCell"/>
</dbReference>
<feature type="transmembrane region" description="Helical" evidence="8">
    <location>
        <begin position="291"/>
        <end position="314"/>
    </location>
</feature>
<dbReference type="Gene3D" id="1.20.120.1770">
    <property type="match status" value="1"/>
</dbReference>
<feature type="domain" description="Cytochrome b561" evidence="9">
    <location>
        <begin position="160"/>
        <end position="348"/>
    </location>
</feature>
<dbReference type="AlphaFoldDB" id="A0A4T0BJ59"/>
<gene>
    <name evidence="10" type="ORF">D6C78_06831</name>
</gene>
<feature type="transmembrane region" description="Helical" evidence="8">
    <location>
        <begin position="197"/>
        <end position="217"/>
    </location>
</feature>
<evidence type="ECO:0000256" key="2">
    <source>
        <dbReference type="ARBA" id="ARBA00022448"/>
    </source>
</evidence>
<accession>A0A4T0BJ59</accession>
<comment type="subcellular location">
    <subcellularLocation>
        <location evidence="1">Membrane</location>
    </subcellularLocation>
</comment>
<name>A0A4T0BJ59_AURPU</name>
<feature type="transmembrane region" description="Helical" evidence="8">
    <location>
        <begin position="260"/>
        <end position="279"/>
    </location>
</feature>
<protein>
    <recommendedName>
        <fullName evidence="9">Cytochrome b561 domain-containing protein</fullName>
    </recommendedName>
</protein>
<dbReference type="CDD" id="cd08760">
    <property type="entry name" value="Cyt_b561_FRRS1_like"/>
    <property type="match status" value="1"/>
</dbReference>
<dbReference type="EMBL" id="QZBZ01000157">
    <property type="protein sequence ID" value="TIA34476.1"/>
    <property type="molecule type" value="Genomic_DNA"/>
</dbReference>
<feature type="transmembrane region" description="Helical" evidence="8">
    <location>
        <begin position="326"/>
        <end position="345"/>
    </location>
</feature>
<dbReference type="PANTHER" id="PTHR47797:SF1">
    <property type="entry name" value="CYTOCHROME B561 DOMAIN-CONTAINING PROTEIN-RELATED"/>
    <property type="match status" value="1"/>
</dbReference>
<comment type="caution">
    <text evidence="10">The sequence shown here is derived from an EMBL/GenBank/DDBJ whole genome shotgun (WGS) entry which is preliminary data.</text>
</comment>
<keyword evidence="5 8" id="KW-1133">Transmembrane helix</keyword>
<organism evidence="10 11">
    <name type="scientific">Aureobasidium pullulans</name>
    <name type="common">Black yeast</name>
    <name type="synonym">Pullularia pullulans</name>
    <dbReference type="NCBI Taxonomy" id="5580"/>
    <lineage>
        <taxon>Eukaryota</taxon>
        <taxon>Fungi</taxon>
        <taxon>Dikarya</taxon>
        <taxon>Ascomycota</taxon>
        <taxon>Pezizomycotina</taxon>
        <taxon>Dothideomycetes</taxon>
        <taxon>Dothideomycetidae</taxon>
        <taxon>Dothideales</taxon>
        <taxon>Saccotheciaceae</taxon>
        <taxon>Aureobasidium</taxon>
    </lineage>
</organism>
<evidence type="ECO:0000256" key="1">
    <source>
        <dbReference type="ARBA" id="ARBA00004370"/>
    </source>
</evidence>
<keyword evidence="3 8" id="KW-0812">Transmembrane</keyword>
<dbReference type="Proteomes" id="UP000308724">
    <property type="component" value="Unassembled WGS sequence"/>
</dbReference>
<evidence type="ECO:0000256" key="5">
    <source>
        <dbReference type="ARBA" id="ARBA00022989"/>
    </source>
</evidence>
<dbReference type="PANTHER" id="PTHR47797">
    <property type="entry name" value="DEHYDROGENASE, PUTATIVE (AFU_ORTHOLOGUE AFUA_8G05805)-RELATED"/>
    <property type="match status" value="1"/>
</dbReference>
<evidence type="ECO:0000259" key="9">
    <source>
        <dbReference type="PROSITE" id="PS50939"/>
    </source>
</evidence>
<evidence type="ECO:0000256" key="4">
    <source>
        <dbReference type="ARBA" id="ARBA00022982"/>
    </source>
</evidence>
<evidence type="ECO:0000256" key="8">
    <source>
        <dbReference type="SAM" id="Phobius"/>
    </source>
</evidence>
<dbReference type="InterPro" id="IPR006593">
    <property type="entry name" value="Cyt_b561/ferric_Rdtase_TM"/>
</dbReference>
<proteinExistence type="predicted"/>
<dbReference type="PROSITE" id="PS50939">
    <property type="entry name" value="CYTOCHROME_B561"/>
    <property type="match status" value="1"/>
</dbReference>
<sequence length="382" mass="41718">ADHSDAPPRNTKEILKIKNLRARAVRVAGVQILIVGLRVPADPENSLSGLGTWVALREREAFGGAVTRCWWWWATTWCMPIYSAVVDMGLGVVIYLADPFQDPIHPTLRFGPSYAPTSITMGYSSTLAAIALSIGSTHAWGWGGGDDSGGSSSSGSSGYGSGSSGSSSSGFGGSAGFSIPFGGDFEKAQRAQIAHGVLASLAFVIFFPFGAISIRLFSFRGLLWFHAIVQVLAYLIYIAAFGIGIYLATQIRRLDHAHPLIGIVLFVLIFFQPFLGYIHHRLFKKYKRRTFWSYAHLWLGRIIITLGMINGGLGLQLANNTRKGEIAYGVVAGSVWVVYIISIFVGESKRRRDRKAAVRAEAEPKRNESDSSDSRIRTNYYA</sequence>
<keyword evidence="4" id="KW-0249">Electron transport</keyword>
<evidence type="ECO:0000256" key="3">
    <source>
        <dbReference type="ARBA" id="ARBA00022692"/>
    </source>
</evidence>
<keyword evidence="6 8" id="KW-0472">Membrane</keyword>
<feature type="region of interest" description="Disordered" evidence="7">
    <location>
        <begin position="356"/>
        <end position="382"/>
    </location>
</feature>
<evidence type="ECO:0000313" key="11">
    <source>
        <dbReference type="Proteomes" id="UP000308724"/>
    </source>
</evidence>
<keyword evidence="2" id="KW-0813">Transport</keyword>
<evidence type="ECO:0000256" key="6">
    <source>
        <dbReference type="ARBA" id="ARBA00023136"/>
    </source>
</evidence>
<dbReference type="SMART" id="SM00665">
    <property type="entry name" value="B561"/>
    <property type="match status" value="1"/>
</dbReference>
<evidence type="ECO:0000256" key="7">
    <source>
        <dbReference type="SAM" id="MobiDB-lite"/>
    </source>
</evidence>
<feature type="transmembrane region" description="Helical" evidence="8">
    <location>
        <begin position="224"/>
        <end position="248"/>
    </location>
</feature>
<evidence type="ECO:0000313" key="10">
    <source>
        <dbReference type="EMBL" id="TIA34476.1"/>
    </source>
</evidence>
<reference evidence="10 11" key="1">
    <citation type="submission" date="2018-10" db="EMBL/GenBank/DDBJ databases">
        <title>Fifty Aureobasidium pullulans genomes reveal a recombining polyextremotolerant generalist.</title>
        <authorList>
            <person name="Gostincar C."/>
            <person name="Turk M."/>
            <person name="Zajc J."/>
            <person name="Gunde-Cimerman N."/>
        </authorList>
    </citation>
    <scope>NUCLEOTIDE SEQUENCE [LARGE SCALE GENOMIC DNA]</scope>
    <source>
        <strain evidence="10 11">EXF-1645</strain>
    </source>
</reference>
<feature type="compositionally biased region" description="Basic and acidic residues" evidence="7">
    <location>
        <begin position="356"/>
        <end position="376"/>
    </location>
</feature>
<feature type="non-terminal residue" evidence="10">
    <location>
        <position position="1"/>
    </location>
</feature>